<reference evidence="2 3" key="1">
    <citation type="journal article" date="2015" name="Genome Biol. Evol.">
        <title>Comparative Genomics of a Bacterivorous Green Alga Reveals Evolutionary Causalities and Consequences of Phago-Mixotrophic Mode of Nutrition.</title>
        <authorList>
            <person name="Burns J.A."/>
            <person name="Paasch A."/>
            <person name="Narechania A."/>
            <person name="Kim E."/>
        </authorList>
    </citation>
    <scope>NUCLEOTIDE SEQUENCE [LARGE SCALE GENOMIC DNA]</scope>
    <source>
        <strain evidence="2 3">PLY_AMNH</strain>
    </source>
</reference>
<sequence>MGASEPSGARLALRKDQAERKEEASKELNTALLSRQEAIKNKHLQHQVDITDRHLAAQQHLSQTSQTTIETVTKVSKEQLQHSVLTMKDQELNSEEEEERNTKVHDNDRSGRFVAEEGQGSFQECELHACCTTTPAAHTTSAGAFCRDLSVEAKVALLEVILTHRISSHCLLRRTLKGYSGSACGAAQACTSQQGNVLPAGEEAQKLIDRSYE</sequence>
<name>A0AAE0GC29_9CHLO</name>
<feature type="region of interest" description="Disordered" evidence="1">
    <location>
        <begin position="1"/>
        <end position="27"/>
    </location>
</feature>
<evidence type="ECO:0000313" key="3">
    <source>
        <dbReference type="Proteomes" id="UP001190700"/>
    </source>
</evidence>
<gene>
    <name evidence="2" type="ORF">CYMTET_16551</name>
</gene>
<evidence type="ECO:0000313" key="2">
    <source>
        <dbReference type="EMBL" id="KAK3275308.1"/>
    </source>
</evidence>
<keyword evidence="3" id="KW-1185">Reference proteome</keyword>
<dbReference type="EMBL" id="LGRX02007300">
    <property type="protein sequence ID" value="KAK3275308.1"/>
    <property type="molecule type" value="Genomic_DNA"/>
</dbReference>
<dbReference type="Proteomes" id="UP001190700">
    <property type="component" value="Unassembled WGS sequence"/>
</dbReference>
<dbReference type="AlphaFoldDB" id="A0AAE0GC29"/>
<protein>
    <submittedName>
        <fullName evidence="2">Uncharacterized protein</fullName>
    </submittedName>
</protein>
<organism evidence="2 3">
    <name type="scientific">Cymbomonas tetramitiformis</name>
    <dbReference type="NCBI Taxonomy" id="36881"/>
    <lineage>
        <taxon>Eukaryota</taxon>
        <taxon>Viridiplantae</taxon>
        <taxon>Chlorophyta</taxon>
        <taxon>Pyramimonadophyceae</taxon>
        <taxon>Pyramimonadales</taxon>
        <taxon>Pyramimonadaceae</taxon>
        <taxon>Cymbomonas</taxon>
    </lineage>
</organism>
<evidence type="ECO:0000256" key="1">
    <source>
        <dbReference type="SAM" id="MobiDB-lite"/>
    </source>
</evidence>
<accession>A0AAE0GC29</accession>
<proteinExistence type="predicted"/>
<feature type="region of interest" description="Disordered" evidence="1">
    <location>
        <begin position="86"/>
        <end position="105"/>
    </location>
</feature>
<comment type="caution">
    <text evidence="2">The sequence shown here is derived from an EMBL/GenBank/DDBJ whole genome shotgun (WGS) entry which is preliminary data.</text>
</comment>
<feature type="compositionally biased region" description="Basic and acidic residues" evidence="1">
    <location>
        <begin position="13"/>
        <end position="26"/>
    </location>
</feature>